<protein>
    <submittedName>
        <fullName evidence="3">MaoC/PaaZ C-terminal domain-containing protein</fullName>
    </submittedName>
</protein>
<name>A0ABU5Y3U4_9MYCO</name>
<evidence type="ECO:0000256" key="1">
    <source>
        <dbReference type="ARBA" id="ARBA00005254"/>
    </source>
</evidence>
<dbReference type="Gene3D" id="3.10.129.10">
    <property type="entry name" value="Hotdog Thioesterase"/>
    <property type="match status" value="1"/>
</dbReference>
<organism evidence="3 4">
    <name type="scientific">[Mycobacterium] nativiensis</name>
    <dbReference type="NCBI Taxonomy" id="2855503"/>
    <lineage>
        <taxon>Bacteria</taxon>
        <taxon>Bacillati</taxon>
        <taxon>Actinomycetota</taxon>
        <taxon>Actinomycetes</taxon>
        <taxon>Mycobacteriales</taxon>
        <taxon>Mycobacteriaceae</taxon>
        <taxon>Mycolicibacter</taxon>
    </lineage>
</organism>
<reference evidence="3 4" key="1">
    <citation type="submission" date="2023-12" db="EMBL/GenBank/DDBJ databases">
        <title>Description of new species of Mycobacterium terrae complex isolated from sewage at the Sao Paulo Zoological Park Foundation in Brazil.</title>
        <authorList>
            <person name="Romagnoli C.L."/>
            <person name="Conceicao E.C."/>
            <person name="Machado E."/>
            <person name="Barreto L.B.P.F."/>
            <person name="Sharma A."/>
            <person name="Silva N.M."/>
            <person name="Marques L.E."/>
            <person name="Juliana M.A."/>
            <person name="Lourenco M.C.S."/>
            <person name="Digiampietri L.A."/>
            <person name="Suffys P.N."/>
            <person name="Viana-Niero C."/>
        </authorList>
    </citation>
    <scope>NUCLEOTIDE SEQUENCE [LARGE SCALE GENOMIC DNA]</scope>
    <source>
        <strain evidence="3 4">MYC340</strain>
    </source>
</reference>
<dbReference type="InterPro" id="IPR002539">
    <property type="entry name" value="MaoC-like_dom"/>
</dbReference>
<dbReference type="Pfam" id="PF01575">
    <property type="entry name" value="MaoC_dehydratas"/>
    <property type="match status" value="1"/>
</dbReference>
<dbReference type="Proteomes" id="UP001298593">
    <property type="component" value="Unassembled WGS sequence"/>
</dbReference>
<accession>A0ABU5Y3U4</accession>
<keyword evidence="4" id="KW-1185">Reference proteome</keyword>
<evidence type="ECO:0000313" key="4">
    <source>
        <dbReference type="Proteomes" id="UP001298593"/>
    </source>
</evidence>
<dbReference type="InterPro" id="IPR029069">
    <property type="entry name" value="HotDog_dom_sf"/>
</dbReference>
<comment type="caution">
    <text evidence="3">The sequence shown here is derived from an EMBL/GenBank/DDBJ whole genome shotgun (WGS) entry which is preliminary data.</text>
</comment>
<dbReference type="SUPFAM" id="SSF54637">
    <property type="entry name" value="Thioesterase/thiol ester dehydrase-isomerase"/>
    <property type="match status" value="1"/>
</dbReference>
<dbReference type="RefSeq" id="WP_224976179.1">
    <property type="nucleotide sequence ID" value="NZ_JAYJJU010000044.1"/>
</dbReference>
<gene>
    <name evidence="3" type="ORF">KV113_25500</name>
</gene>
<comment type="similarity">
    <text evidence="1">Belongs to the enoyl-CoA hydratase/isomerase family.</text>
</comment>
<evidence type="ECO:0000259" key="2">
    <source>
        <dbReference type="Pfam" id="PF01575"/>
    </source>
</evidence>
<dbReference type="EMBL" id="JAYJJU010000044">
    <property type="protein sequence ID" value="MEB3034899.1"/>
    <property type="molecule type" value="Genomic_DNA"/>
</dbReference>
<proteinExistence type="inferred from homology"/>
<feature type="domain" description="MaoC-like" evidence="2">
    <location>
        <begin position="20"/>
        <end position="106"/>
    </location>
</feature>
<evidence type="ECO:0000313" key="3">
    <source>
        <dbReference type="EMBL" id="MEB3034899.1"/>
    </source>
</evidence>
<sequence length="162" mass="17751">MTDILYADDLEPGHQIPLGQYTVTEDEIVSFARQWDPVFIHADPAAAAESPLGGVIASGLHTLAIYQRLAVQALWCRFNGGIGRAFEIHFRRPVLPGTTVTGHLTIGTVMPRPERGDAEITMTAELVDDNGDIVLDLTNHSLLPLRNANRTRSRTRSAGARR</sequence>